<feature type="transmembrane region" description="Helical" evidence="3">
    <location>
        <begin position="618"/>
        <end position="646"/>
    </location>
</feature>
<dbReference type="Pfam" id="PF20789">
    <property type="entry name" value="4HBT_3C"/>
    <property type="match status" value="1"/>
</dbReference>
<evidence type="ECO:0000256" key="3">
    <source>
        <dbReference type="SAM" id="Phobius"/>
    </source>
</evidence>
<keyword evidence="3" id="KW-0472">Membrane</keyword>
<evidence type="ECO:0000259" key="4">
    <source>
        <dbReference type="SMART" id="SM00642"/>
    </source>
</evidence>
<comment type="caution">
    <text evidence="5">The sequence shown here is derived from an EMBL/GenBank/DDBJ whole genome shotgun (WGS) entry which is preliminary data.</text>
</comment>
<proteinExistence type="inferred from homology"/>
<keyword evidence="2" id="KW-0378">Hydrolase</keyword>
<dbReference type="AlphaFoldDB" id="A0A2G7FVH4"/>
<dbReference type="Pfam" id="PF00128">
    <property type="entry name" value="Alpha-amylase"/>
    <property type="match status" value="1"/>
</dbReference>
<dbReference type="GO" id="GO:0009062">
    <property type="term" value="P:fatty acid catabolic process"/>
    <property type="evidence" value="ECO:0007669"/>
    <property type="project" value="TreeGrafter"/>
</dbReference>
<dbReference type="Gene3D" id="3.20.20.80">
    <property type="entry name" value="Glycosidases"/>
    <property type="match status" value="1"/>
</dbReference>
<dbReference type="Gene3D" id="1.20.1250.20">
    <property type="entry name" value="MFS general substrate transporter like domains"/>
    <property type="match status" value="1"/>
</dbReference>
<dbReference type="GO" id="GO:0006637">
    <property type="term" value="P:acyl-CoA metabolic process"/>
    <property type="evidence" value="ECO:0007669"/>
    <property type="project" value="InterPro"/>
</dbReference>
<accession>A0A2G7FVH4</accession>
<dbReference type="InterPro" id="IPR003703">
    <property type="entry name" value="Acyl_CoA_thio"/>
</dbReference>
<dbReference type="InterPro" id="IPR029069">
    <property type="entry name" value="HotDog_dom_sf"/>
</dbReference>
<keyword evidence="3" id="KW-1133">Transmembrane helix</keyword>
<dbReference type="CDD" id="cd11318">
    <property type="entry name" value="AmyAc_bac_fung_AmyA"/>
    <property type="match status" value="1"/>
</dbReference>
<evidence type="ECO:0000313" key="6">
    <source>
        <dbReference type="Proteomes" id="UP000231358"/>
    </source>
</evidence>
<dbReference type="NCBIfam" id="NF006969">
    <property type="entry name" value="PRK09441.1-2"/>
    <property type="match status" value="1"/>
</dbReference>
<dbReference type="PANTHER" id="PTHR11066">
    <property type="entry name" value="ACYL-COA THIOESTERASE"/>
    <property type="match status" value="1"/>
</dbReference>
<dbReference type="CDD" id="cd03445">
    <property type="entry name" value="Thioesterase_II_repeat2"/>
    <property type="match status" value="1"/>
</dbReference>
<gene>
    <name evidence="5" type="ORF">AARAC_002447</name>
</gene>
<dbReference type="Pfam" id="PF13622">
    <property type="entry name" value="4HBT_3"/>
    <property type="match status" value="1"/>
</dbReference>
<dbReference type="GO" id="GO:0005975">
    <property type="term" value="P:carbohydrate metabolic process"/>
    <property type="evidence" value="ECO:0007669"/>
    <property type="project" value="InterPro"/>
</dbReference>
<comment type="similarity">
    <text evidence="1">Belongs to the C/M/P thioester hydrolase family.</text>
</comment>
<dbReference type="GO" id="GO:0005782">
    <property type="term" value="C:peroxisomal matrix"/>
    <property type="evidence" value="ECO:0007669"/>
    <property type="project" value="UniProtKB-SubCell"/>
</dbReference>
<keyword evidence="6" id="KW-1185">Reference proteome</keyword>
<dbReference type="SUPFAM" id="SSF103473">
    <property type="entry name" value="MFS general substrate transporter"/>
    <property type="match status" value="1"/>
</dbReference>
<sequence>MLQGFEWHVPDDQGHWKRLQRSLVSLKSIGVDSIWIPPGCKAMNPSGNGYDIYDLYDLGEFDQKGSRSTKWGSKTELQSLASSARNLGIGICWDAVLNHKAGADYTERFPAVKVDPEDRSVEIFAAREIEGWVGFSFPGRDGIYSSMKYSWHHFSGVDWDEARKKNAIYRVASKRWSDDVAHEKGNYDYLMFADLDYSNLEVQKDVLRWGEWIGSQLPLWGMRLDASKHYSADFQKKFVNHVRATVGPQIFFVAEYWSGDVRVLMHYLQKMDYQLSLFDAPLVGRFSRISRTGEDLRKIFDDTLVGNKPAHAIAPIASFFKPLAYALILLRDKGQPCIFYGDLYGIRRGVKNPTTPSCGGKLPVLARARFVRYGNLHHPSGLACIMSNGGASQKRIYGMGPAKSGLCFLPRIPFGAGYLLNFMAMANYMADAYETYSASAMSASACTRSILGAMLPLATKPMFDRLGINWAYTLVGILSLGVTVIPFVFIRYGVRIRESSKFCQELKRLKEADAQGPQTDRGVGRSGEVSEIHVEPKDVENQNGRRRNMDSPQYQELGLVSQEQQQIDLETVRATWKFLAGLSSNLTLVGFLVMPLAFEGAKDDSLGDKTGTAVAALALIGNAYLLSLILFCAQYLLYALCALWAYGRDIADEIRVDDADRTMIPLTEEEMQRQQLLRLLQENQEPSAYYLNPVMAKRVTLFEPPPLDSSKAPIENVLELTPVIDIGPDVFTNTRPLWHPPGARGIYGGAAIAQSLAAAMRTVPSEFAVHSMHCYFVLAGDSEIPILYHVERVRDGRSFITRTVQARQRGRPIFTTTLSFSRANSGGKKKLEHATSMPDVTLPDDSSADVKRRLYNAGGGPFESHKLGTVNRDSSKPEDKRIRRCMRARGNISEAGGHHAHLSALAYVTDSYFIGTVSRVHDIPRFASPAELKAVLNALKNPSDLDDDEISRAFKELKEEEAAELRRRLEGALSKAEDPKNKHKHKEVGMMVSLDHSIYFHNPWAFRADEWMVTEMESPWAGEGRGLVLQNIWSKDGTLIATCTQEGVVRLKQDEPPRSKI</sequence>
<dbReference type="CDD" id="cd03444">
    <property type="entry name" value="Thioesterase_II_repeat1"/>
    <property type="match status" value="1"/>
</dbReference>
<dbReference type="InterPro" id="IPR049450">
    <property type="entry name" value="ACOT8-like_C"/>
</dbReference>
<evidence type="ECO:0000256" key="1">
    <source>
        <dbReference type="ARBA" id="ARBA00006538"/>
    </source>
</evidence>
<dbReference type="InterPro" id="IPR042171">
    <property type="entry name" value="Acyl-CoA_hotdog"/>
</dbReference>
<dbReference type="SUPFAM" id="SSF54637">
    <property type="entry name" value="Thioesterase/thiol ester dehydrase-isomerase"/>
    <property type="match status" value="2"/>
</dbReference>
<dbReference type="STRING" id="656916.A0A2G7FVH4"/>
<protein>
    <submittedName>
        <fullName evidence="5">Alpha-amylase</fullName>
    </submittedName>
</protein>
<organism evidence="5 6">
    <name type="scientific">Aspergillus arachidicola</name>
    <dbReference type="NCBI Taxonomy" id="656916"/>
    <lineage>
        <taxon>Eukaryota</taxon>
        <taxon>Fungi</taxon>
        <taxon>Dikarya</taxon>
        <taxon>Ascomycota</taxon>
        <taxon>Pezizomycotina</taxon>
        <taxon>Eurotiomycetes</taxon>
        <taxon>Eurotiomycetidae</taxon>
        <taxon>Eurotiales</taxon>
        <taxon>Aspergillaceae</taxon>
        <taxon>Aspergillus</taxon>
        <taxon>Aspergillus subgen. Circumdati</taxon>
    </lineage>
</organism>
<dbReference type="Gene3D" id="2.40.30.140">
    <property type="match status" value="1"/>
</dbReference>
<feature type="domain" description="Glycosyl hydrolase family 13 catalytic" evidence="4">
    <location>
        <begin position="1"/>
        <end position="369"/>
    </location>
</feature>
<evidence type="ECO:0000313" key="5">
    <source>
        <dbReference type="EMBL" id="PIG84587.1"/>
    </source>
</evidence>
<dbReference type="GO" id="GO:0047617">
    <property type="term" value="F:fatty acyl-CoA hydrolase activity"/>
    <property type="evidence" value="ECO:0007669"/>
    <property type="project" value="InterPro"/>
</dbReference>
<dbReference type="PANTHER" id="PTHR11066:SF34">
    <property type="entry name" value="ACYL-COENZYME A THIOESTERASE 8"/>
    <property type="match status" value="1"/>
</dbReference>
<dbReference type="Proteomes" id="UP000231358">
    <property type="component" value="Unassembled WGS sequence"/>
</dbReference>
<dbReference type="EMBL" id="NEXV01000378">
    <property type="protein sequence ID" value="PIG84587.1"/>
    <property type="molecule type" value="Genomic_DNA"/>
</dbReference>
<dbReference type="SMART" id="SM00642">
    <property type="entry name" value="Aamy"/>
    <property type="match status" value="1"/>
</dbReference>
<keyword evidence="3" id="KW-0812">Transmembrane</keyword>
<dbReference type="InterPro" id="IPR006047">
    <property type="entry name" value="GH13_cat_dom"/>
</dbReference>
<feature type="transmembrane region" description="Helical" evidence="3">
    <location>
        <begin position="470"/>
        <end position="492"/>
    </location>
</feature>
<reference evidence="5 6" key="1">
    <citation type="submission" date="2017-05" db="EMBL/GenBank/DDBJ databases">
        <title>Genome sequence for an aflatoxigenic pathogen of Argentinian peanut, Aspergillus arachidicola.</title>
        <authorList>
            <person name="Moore G."/>
            <person name="Beltz S.B."/>
            <person name="Mack B.M."/>
        </authorList>
    </citation>
    <scope>NUCLEOTIDE SEQUENCE [LARGE SCALE GENOMIC DNA]</scope>
    <source>
        <strain evidence="5 6">CBS 117610</strain>
    </source>
</reference>
<dbReference type="InterPro" id="IPR049449">
    <property type="entry name" value="TesB_ACOT8-like_N"/>
</dbReference>
<dbReference type="InterPro" id="IPR017853">
    <property type="entry name" value="GH"/>
</dbReference>
<dbReference type="Gene3D" id="2.40.160.210">
    <property type="entry name" value="Acyl-CoA thioesterase, double hotdog domain"/>
    <property type="match status" value="1"/>
</dbReference>
<dbReference type="InterPro" id="IPR036259">
    <property type="entry name" value="MFS_trans_sf"/>
</dbReference>
<name>A0A2G7FVH4_9EURO</name>
<dbReference type="SUPFAM" id="SSF51445">
    <property type="entry name" value="(Trans)glycosidases"/>
    <property type="match status" value="1"/>
</dbReference>
<feature type="transmembrane region" description="Helical" evidence="3">
    <location>
        <begin position="578"/>
        <end position="598"/>
    </location>
</feature>
<dbReference type="FunFam" id="3.10.129.10:FF:000074">
    <property type="entry name" value="Acyl-CoA thioesterase II"/>
    <property type="match status" value="1"/>
</dbReference>
<evidence type="ECO:0000256" key="2">
    <source>
        <dbReference type="ARBA" id="ARBA00022801"/>
    </source>
</evidence>